<reference evidence="4" key="1">
    <citation type="journal article" date="2019" name="Int. J. Syst. Evol. Microbiol.">
        <title>The Global Catalogue of Microorganisms (GCM) 10K type strain sequencing project: providing services to taxonomists for standard genome sequencing and annotation.</title>
        <authorList>
            <consortium name="The Broad Institute Genomics Platform"/>
            <consortium name="The Broad Institute Genome Sequencing Center for Infectious Disease"/>
            <person name="Wu L."/>
            <person name="Ma J."/>
        </authorList>
    </citation>
    <scope>NUCLEOTIDE SEQUENCE [LARGE SCALE GENOMIC DNA]</scope>
    <source>
        <strain evidence="4">NBRC 108730</strain>
    </source>
</reference>
<organism evidence="3 4">
    <name type="scientific">Angustibacter aerolatus</name>
    <dbReference type="NCBI Taxonomy" id="1162965"/>
    <lineage>
        <taxon>Bacteria</taxon>
        <taxon>Bacillati</taxon>
        <taxon>Actinomycetota</taxon>
        <taxon>Actinomycetes</taxon>
        <taxon>Kineosporiales</taxon>
        <taxon>Kineosporiaceae</taxon>
    </lineage>
</organism>
<keyword evidence="2" id="KW-0472">Membrane</keyword>
<evidence type="ECO:0000256" key="1">
    <source>
        <dbReference type="SAM" id="MobiDB-lite"/>
    </source>
</evidence>
<feature type="compositionally biased region" description="Polar residues" evidence="1">
    <location>
        <begin position="354"/>
        <end position="363"/>
    </location>
</feature>
<sequence>MSLLVAGDTVLQVVDPGVEGADAGPSAADLGVDVNRPPRLLPPPRERVFTLPKDPGALAKRPMPWVMVLAPMAMAIPMALLVNPRFLFMAFMTPLMAVANYVSQRRSGARDHKEKVAQYEQDLADVEGRIERGLLAERDDRRALGPDPAEVLLTALAPGRRLWERRRSDPDHLVWRLGLADLPSQAHRQAARVARQQRRATTPRTLREVPAGLDLKQAGRARPRRAARDAGRAGPLAHRPDRGAAEPARRAGSCCSPTPPPRTAGVGCAGCRTRGSTASGSVRWSAPSRSRSAGGSASLTQAGGAAARGTTEHRLGGHLAPARARPRGGARRRPPAARAARGRAGCATGPASACTCSASTTRCGSCPRSAAG</sequence>
<evidence type="ECO:0000313" key="3">
    <source>
        <dbReference type="EMBL" id="GMA88269.1"/>
    </source>
</evidence>
<evidence type="ECO:0000313" key="4">
    <source>
        <dbReference type="Proteomes" id="UP001157017"/>
    </source>
</evidence>
<keyword evidence="4" id="KW-1185">Reference proteome</keyword>
<feature type="region of interest" description="Disordered" evidence="1">
    <location>
        <begin position="194"/>
        <end position="372"/>
    </location>
</feature>
<evidence type="ECO:0000256" key="2">
    <source>
        <dbReference type="SAM" id="Phobius"/>
    </source>
</evidence>
<accession>A0ABQ6JLQ5</accession>
<feature type="compositionally biased region" description="Low complexity" evidence="1">
    <location>
        <begin position="336"/>
        <end position="351"/>
    </location>
</feature>
<proteinExistence type="predicted"/>
<keyword evidence="2" id="KW-1133">Transmembrane helix</keyword>
<feature type="transmembrane region" description="Helical" evidence="2">
    <location>
        <begin position="63"/>
        <end position="80"/>
    </location>
</feature>
<keyword evidence="2" id="KW-0812">Transmembrane</keyword>
<comment type="caution">
    <text evidence="3">The sequence shown here is derived from an EMBL/GenBank/DDBJ whole genome shotgun (WGS) entry which is preliminary data.</text>
</comment>
<feature type="compositionally biased region" description="Basic and acidic residues" evidence="1">
    <location>
        <begin position="238"/>
        <end position="249"/>
    </location>
</feature>
<dbReference type="Proteomes" id="UP001157017">
    <property type="component" value="Unassembled WGS sequence"/>
</dbReference>
<feature type="compositionally biased region" description="Low complexity" evidence="1">
    <location>
        <begin position="281"/>
        <end position="309"/>
    </location>
</feature>
<feature type="compositionally biased region" description="Basic residues" evidence="1">
    <location>
        <begin position="324"/>
        <end position="335"/>
    </location>
</feature>
<name>A0ABQ6JLQ5_9ACTN</name>
<feature type="region of interest" description="Disordered" evidence="1">
    <location>
        <begin position="22"/>
        <end position="43"/>
    </location>
</feature>
<protein>
    <submittedName>
        <fullName evidence="3">Uncharacterized protein</fullName>
    </submittedName>
</protein>
<dbReference type="EMBL" id="BSUZ01000001">
    <property type="protein sequence ID" value="GMA88269.1"/>
    <property type="molecule type" value="Genomic_DNA"/>
</dbReference>
<gene>
    <name evidence="3" type="ORF">GCM10025868_35190</name>
</gene>